<feature type="compositionally biased region" description="Polar residues" evidence="1">
    <location>
        <begin position="124"/>
        <end position="133"/>
    </location>
</feature>
<name>A0AAD5WTP2_9PEZI</name>
<evidence type="ECO:0000313" key="3">
    <source>
        <dbReference type="Proteomes" id="UP001201980"/>
    </source>
</evidence>
<accession>A0AAD5WTP2</accession>
<evidence type="ECO:0000256" key="1">
    <source>
        <dbReference type="SAM" id="MobiDB-lite"/>
    </source>
</evidence>
<dbReference type="AlphaFoldDB" id="A0AAD5WTP2"/>
<feature type="compositionally biased region" description="Low complexity" evidence="1">
    <location>
        <begin position="107"/>
        <end position="116"/>
    </location>
</feature>
<feature type="region of interest" description="Disordered" evidence="1">
    <location>
        <begin position="1"/>
        <end position="142"/>
    </location>
</feature>
<reference evidence="2" key="1">
    <citation type="submission" date="2022-07" db="EMBL/GenBank/DDBJ databases">
        <title>Draft genome sequence of Zalerion maritima ATCC 34329, a (micro)plastics degrading marine fungus.</title>
        <authorList>
            <person name="Paco A."/>
            <person name="Goncalves M.F.M."/>
            <person name="Rocha-Santos T.A.P."/>
            <person name="Alves A."/>
        </authorList>
    </citation>
    <scope>NUCLEOTIDE SEQUENCE</scope>
    <source>
        <strain evidence="2">ATCC 34329</strain>
    </source>
</reference>
<feature type="region of interest" description="Disordered" evidence="1">
    <location>
        <begin position="186"/>
        <end position="298"/>
    </location>
</feature>
<keyword evidence="3" id="KW-1185">Reference proteome</keyword>
<evidence type="ECO:0000313" key="2">
    <source>
        <dbReference type="EMBL" id="KAJ2901579.1"/>
    </source>
</evidence>
<comment type="caution">
    <text evidence="2">The sequence shown here is derived from an EMBL/GenBank/DDBJ whole genome shotgun (WGS) entry which is preliminary data.</text>
</comment>
<dbReference type="EMBL" id="JAKWBI020000146">
    <property type="protein sequence ID" value="KAJ2901579.1"/>
    <property type="molecule type" value="Genomic_DNA"/>
</dbReference>
<sequence>MAGYYSPHATPAQEFPDERYERYNSPGYIPTPSATPSPRAPYYSAHPFPAAQTPQRPATRSHFRHPSTGYEAGNFSPRQTISPRFTSGGQYATGDPNVSSTRKHFWSSTSSPSPARSKNERRSSFSYRTSTPHGESDEDEYNEADGVAYVIPAKPRARRMSNVIYVSRGHGTDHHRYEQFAFPDDERKTYPRHSGHGAAPPPAAAAAATPTRPVPHRYSETPAPDGARRSSHARRSSAAAHPIQRPQTVRPEASRRAEPTTTSSRRPPAEAAARHHSSKKAHAPSAMKATEEDAKRCGIPPGYSLKNWDPSEEPILLLGSVFDSNSLGKWIYDWTVFSHGSNTPLAEEAGELWLLLIQLAGKTKRAMRAVPAVRRSDNKETLEDFIDAGERLTDKLRDLLVNCEQPMLEASKKGNKAKLGKGAGVEFINTLFGRDRMLQQTEKFMQSIRLWNLRYDANVEDILKEPTK</sequence>
<feature type="compositionally biased region" description="Polar residues" evidence="1">
    <location>
        <begin position="76"/>
        <end position="100"/>
    </location>
</feature>
<organism evidence="2 3">
    <name type="scientific">Zalerion maritima</name>
    <dbReference type="NCBI Taxonomy" id="339359"/>
    <lineage>
        <taxon>Eukaryota</taxon>
        <taxon>Fungi</taxon>
        <taxon>Dikarya</taxon>
        <taxon>Ascomycota</taxon>
        <taxon>Pezizomycotina</taxon>
        <taxon>Sordariomycetes</taxon>
        <taxon>Lulworthiomycetidae</taxon>
        <taxon>Lulworthiales</taxon>
        <taxon>Lulworthiaceae</taxon>
        <taxon>Zalerion</taxon>
    </lineage>
</organism>
<proteinExistence type="predicted"/>
<protein>
    <submittedName>
        <fullName evidence="2">Vegetative cell wall protein gp1 protein</fullName>
    </submittedName>
</protein>
<dbReference type="Proteomes" id="UP001201980">
    <property type="component" value="Unassembled WGS sequence"/>
</dbReference>
<gene>
    <name evidence="2" type="ORF">MKZ38_001658</name>
</gene>